<name>A0ABS0WXF6_9FLAO</name>
<keyword evidence="2" id="KW-1185">Reference proteome</keyword>
<reference evidence="1 2" key="1">
    <citation type="submission" date="2020-12" db="EMBL/GenBank/DDBJ databases">
        <title>Aureibaculum luteum sp. nov. and Aureibaculum flavum sp. nov., novel members of the family Flavobacteriaceae isolated from Antarctic intertidal sediments.</title>
        <authorList>
            <person name="He X."/>
            <person name="Zhang X."/>
        </authorList>
    </citation>
    <scope>NUCLEOTIDE SEQUENCE [LARGE SCALE GENOMIC DNA]</scope>
    <source>
        <strain evidence="1 2">A20</strain>
    </source>
</reference>
<dbReference type="EMBL" id="JAEHFJ010000039">
    <property type="protein sequence ID" value="MBJ2176571.1"/>
    <property type="molecule type" value="Genomic_DNA"/>
</dbReference>
<sequence length="142" mass="15968">IQEKMKAEMEAIKEQMATMMEAMMSVKKIMEANAVAIAATSVVAKVNPMPPSGLNQMNHPTSNIVGKDLGSTDDPHDVQIQNEHSFPPYGLPLNLRHPMWRTLPIRMSITPLLYPLKANNPKLIMHMSLKPWGRHMKFPTTI</sequence>
<evidence type="ECO:0000313" key="2">
    <source>
        <dbReference type="Proteomes" id="UP000623301"/>
    </source>
</evidence>
<dbReference type="Proteomes" id="UP000623301">
    <property type="component" value="Unassembled WGS sequence"/>
</dbReference>
<evidence type="ECO:0000313" key="1">
    <source>
        <dbReference type="EMBL" id="MBJ2176571.1"/>
    </source>
</evidence>
<comment type="caution">
    <text evidence="1">The sequence shown here is derived from an EMBL/GenBank/DDBJ whole genome shotgun (WGS) entry which is preliminary data.</text>
</comment>
<proteinExistence type="predicted"/>
<dbReference type="RefSeq" id="WP_198843149.1">
    <property type="nucleotide sequence ID" value="NZ_JAEHFJ010000039.1"/>
</dbReference>
<protein>
    <submittedName>
        <fullName evidence="1">Uncharacterized protein</fullName>
    </submittedName>
</protein>
<feature type="non-terminal residue" evidence="1">
    <location>
        <position position="1"/>
    </location>
</feature>
<accession>A0ABS0WXF6</accession>
<organism evidence="1 2">
    <name type="scientific">Aureibaculum flavum</name>
    <dbReference type="NCBI Taxonomy" id="2795986"/>
    <lineage>
        <taxon>Bacteria</taxon>
        <taxon>Pseudomonadati</taxon>
        <taxon>Bacteroidota</taxon>
        <taxon>Flavobacteriia</taxon>
        <taxon>Flavobacteriales</taxon>
        <taxon>Flavobacteriaceae</taxon>
        <taxon>Aureibaculum</taxon>
    </lineage>
</organism>
<gene>
    <name evidence="1" type="ORF">JBL43_20180</name>
</gene>